<evidence type="ECO:0000313" key="3">
    <source>
        <dbReference type="Proteomes" id="UP000277582"/>
    </source>
</evidence>
<keyword evidence="1" id="KW-0472">Membrane</keyword>
<keyword evidence="1" id="KW-1133">Transmembrane helix</keyword>
<dbReference type="EMBL" id="RCOS01000163">
    <property type="protein sequence ID" value="RSN72230.1"/>
    <property type="molecule type" value="Genomic_DNA"/>
</dbReference>
<dbReference type="RefSeq" id="WP_125672681.1">
    <property type="nucleotide sequence ID" value="NZ_RCOS01000163.1"/>
</dbReference>
<feature type="transmembrane region" description="Helical" evidence="1">
    <location>
        <begin position="179"/>
        <end position="202"/>
    </location>
</feature>
<comment type="caution">
    <text evidence="2">The sequence shown here is derived from an EMBL/GenBank/DDBJ whole genome shotgun (WGS) entry which is preliminary data.</text>
</comment>
<protein>
    <submittedName>
        <fullName evidence="2">Uncharacterized protein</fullName>
    </submittedName>
</protein>
<evidence type="ECO:0000256" key="1">
    <source>
        <dbReference type="SAM" id="Phobius"/>
    </source>
</evidence>
<feature type="transmembrane region" description="Helical" evidence="1">
    <location>
        <begin position="47"/>
        <end position="70"/>
    </location>
</feature>
<keyword evidence="1" id="KW-0812">Transmembrane</keyword>
<sequence>MLSILGFWDWYLLSLVMFFSLILMAVGIVAVVAGLTGEIKISPKRRYSIIIILISIVYLLAILGCVGGYLDAMSTAEKYKGLVGDLARATFTYIKDTETHLANADRYLANISRYLSDTARYTKEGNLEGIQASILNASDSLNNVSAAHIDILLRFLPFASYYLNETIDCLDRFENAYRLASSCAEGGLMATIIFLIILYSLIRKYKSAYIA</sequence>
<reference evidence="2 3" key="1">
    <citation type="submission" date="2018-10" db="EMBL/GenBank/DDBJ databases">
        <title>Co-occurring genomic capacity for anaerobic methane metabolism and dissimilatory sulfite reduction discovered in the Korarchaeota.</title>
        <authorList>
            <person name="Mckay L.J."/>
            <person name="Dlakic M."/>
            <person name="Fields M.W."/>
            <person name="Delmont T.O."/>
            <person name="Eren A.M."/>
            <person name="Jay Z.J."/>
            <person name="Klingelsmith K.B."/>
            <person name="Rusch D.B."/>
            <person name="Inskeep W.P."/>
        </authorList>
    </citation>
    <scope>NUCLEOTIDE SEQUENCE [LARGE SCALE GENOMIC DNA]</scope>
    <source>
        <strain evidence="2 3">MDKW</strain>
    </source>
</reference>
<gene>
    <name evidence="2" type="ORF">D6D85_14625</name>
</gene>
<dbReference type="AlphaFoldDB" id="A0A3R9PSX7"/>
<feature type="transmembrane region" description="Helical" evidence="1">
    <location>
        <begin position="12"/>
        <end position="35"/>
    </location>
</feature>
<proteinExistence type="predicted"/>
<evidence type="ECO:0000313" key="2">
    <source>
        <dbReference type="EMBL" id="RSN72230.1"/>
    </source>
</evidence>
<keyword evidence="3" id="KW-1185">Reference proteome</keyword>
<accession>A0A3R9PSX7</accession>
<dbReference type="Proteomes" id="UP000277582">
    <property type="component" value="Unassembled WGS sequence"/>
</dbReference>
<organism evidence="2 3">
    <name type="scientific">Candidatus Methanodesulfokora washburnensis</name>
    <dbReference type="NCBI Taxonomy" id="2478471"/>
    <lineage>
        <taxon>Archaea</taxon>
        <taxon>Thermoproteota</taxon>
        <taxon>Candidatus Korarchaeia</taxon>
        <taxon>Candidatus Korarchaeia incertae sedis</taxon>
        <taxon>Candidatus Methanodesulfokora</taxon>
    </lineage>
</organism>
<name>A0A3R9PSX7_9CREN</name>